<reference evidence="2" key="1">
    <citation type="submission" date="2016-11" db="UniProtKB">
        <authorList>
            <consortium name="WormBaseParasite"/>
        </authorList>
    </citation>
    <scope>IDENTIFICATION</scope>
</reference>
<dbReference type="WBParaSite" id="maker-uti_cns_0045757-snap-gene-0.28-mRNA-1">
    <property type="protein sequence ID" value="maker-uti_cns_0045757-snap-gene-0.28-mRNA-1"/>
    <property type="gene ID" value="maker-uti_cns_0045757-snap-gene-0.28"/>
</dbReference>
<protein>
    <submittedName>
        <fullName evidence="2">DUF1771 domain-containing protein</fullName>
    </submittedName>
</protein>
<proteinExistence type="predicted"/>
<name>A0A1I8J4H3_9PLAT</name>
<accession>A0A1I8J4H3</accession>
<evidence type="ECO:0000313" key="1">
    <source>
        <dbReference type="Proteomes" id="UP000095280"/>
    </source>
</evidence>
<dbReference type="AlphaFoldDB" id="A0A1I8J4H3"/>
<dbReference type="Proteomes" id="UP000095280">
    <property type="component" value="Unplaced"/>
</dbReference>
<organism evidence="1 2">
    <name type="scientific">Macrostomum lignano</name>
    <dbReference type="NCBI Taxonomy" id="282301"/>
    <lineage>
        <taxon>Eukaryota</taxon>
        <taxon>Metazoa</taxon>
        <taxon>Spiralia</taxon>
        <taxon>Lophotrochozoa</taxon>
        <taxon>Platyhelminthes</taxon>
        <taxon>Rhabditophora</taxon>
        <taxon>Macrostomorpha</taxon>
        <taxon>Macrostomida</taxon>
        <taxon>Macrostomidae</taxon>
        <taxon>Macrostomum</taxon>
    </lineage>
</organism>
<evidence type="ECO:0000313" key="2">
    <source>
        <dbReference type="WBParaSite" id="maker-uti_cns_0045757-snap-gene-0.28-mRNA-1"/>
    </source>
</evidence>
<keyword evidence="1" id="KW-1185">Reference proteome</keyword>
<sequence length="104" mass="11436">TAKQKSSTSSIDSREIHRRFANKDYENKLKQGWIFAAETHNEDLANDHYSPTDTGEFIARAKSAARQQADRVRSLRIGSAADAALGAAGDHRLRSYGSVAAILF</sequence>